<dbReference type="InterPro" id="IPR030184">
    <property type="entry name" value="WAT1-related"/>
</dbReference>
<feature type="transmembrane region" description="Helical" evidence="6">
    <location>
        <begin position="307"/>
        <end position="325"/>
    </location>
</feature>
<feature type="transmembrane region" description="Helical" evidence="6">
    <location>
        <begin position="362"/>
        <end position="386"/>
    </location>
</feature>
<gene>
    <name evidence="8" type="ORF">Sradi_5175000</name>
</gene>
<comment type="caution">
    <text evidence="8">The sequence shown here is derived from an EMBL/GenBank/DDBJ whole genome shotgun (WGS) entry which is preliminary data.</text>
</comment>
<dbReference type="AlphaFoldDB" id="A0AAW2M3K1"/>
<reference evidence="8" key="2">
    <citation type="journal article" date="2024" name="Plant">
        <title>Genomic evolution and insights into agronomic trait innovations of Sesamum species.</title>
        <authorList>
            <person name="Miao H."/>
            <person name="Wang L."/>
            <person name="Qu L."/>
            <person name="Liu H."/>
            <person name="Sun Y."/>
            <person name="Le M."/>
            <person name="Wang Q."/>
            <person name="Wei S."/>
            <person name="Zheng Y."/>
            <person name="Lin W."/>
            <person name="Duan Y."/>
            <person name="Cao H."/>
            <person name="Xiong S."/>
            <person name="Wang X."/>
            <person name="Wei L."/>
            <person name="Li C."/>
            <person name="Ma Q."/>
            <person name="Ju M."/>
            <person name="Zhao R."/>
            <person name="Li G."/>
            <person name="Mu C."/>
            <person name="Tian Q."/>
            <person name="Mei H."/>
            <person name="Zhang T."/>
            <person name="Gao T."/>
            <person name="Zhang H."/>
        </authorList>
    </citation>
    <scope>NUCLEOTIDE SEQUENCE</scope>
    <source>
        <strain evidence="8">G02</strain>
    </source>
</reference>
<keyword evidence="3 6" id="KW-0812">Transmembrane</keyword>
<accession>A0AAW2M3K1</accession>
<feature type="domain" description="EamA" evidence="7">
    <location>
        <begin position="286"/>
        <end position="409"/>
    </location>
</feature>
<evidence type="ECO:0000256" key="6">
    <source>
        <dbReference type="SAM" id="Phobius"/>
    </source>
</evidence>
<evidence type="ECO:0000259" key="7">
    <source>
        <dbReference type="Pfam" id="PF00892"/>
    </source>
</evidence>
<feature type="transmembrane region" description="Helical" evidence="6">
    <location>
        <begin position="160"/>
        <end position="180"/>
    </location>
</feature>
<reference evidence="8" key="1">
    <citation type="submission" date="2020-06" db="EMBL/GenBank/DDBJ databases">
        <authorList>
            <person name="Li T."/>
            <person name="Hu X."/>
            <person name="Zhang T."/>
            <person name="Song X."/>
            <person name="Zhang H."/>
            <person name="Dai N."/>
            <person name="Sheng W."/>
            <person name="Hou X."/>
            <person name="Wei L."/>
        </authorList>
    </citation>
    <scope>NUCLEOTIDE SEQUENCE</scope>
    <source>
        <strain evidence="8">G02</strain>
        <tissue evidence="8">Leaf</tissue>
    </source>
</reference>
<feature type="transmembrane region" description="Helical" evidence="6">
    <location>
        <begin position="224"/>
        <end position="245"/>
    </location>
</feature>
<feature type="transmembrane region" description="Helical" evidence="6">
    <location>
        <begin position="12"/>
        <end position="31"/>
    </location>
</feature>
<feature type="transmembrane region" description="Helical" evidence="6">
    <location>
        <begin position="509"/>
        <end position="530"/>
    </location>
</feature>
<feature type="transmembrane region" description="Helical" evidence="6">
    <location>
        <begin position="337"/>
        <end position="356"/>
    </location>
</feature>
<feature type="transmembrane region" description="Helical" evidence="6">
    <location>
        <begin position="568"/>
        <end position="586"/>
    </location>
</feature>
<proteinExistence type="inferred from homology"/>
<name>A0AAW2M3K1_SESRA</name>
<feature type="transmembrane region" description="Helical" evidence="6">
    <location>
        <begin position="257"/>
        <end position="277"/>
    </location>
</feature>
<evidence type="ECO:0000256" key="3">
    <source>
        <dbReference type="ARBA" id="ARBA00022692"/>
    </source>
</evidence>
<evidence type="ECO:0000256" key="2">
    <source>
        <dbReference type="ARBA" id="ARBA00007635"/>
    </source>
</evidence>
<feature type="transmembrane region" description="Helical" evidence="6">
    <location>
        <begin position="542"/>
        <end position="562"/>
    </location>
</feature>
<dbReference type="GO" id="GO:0016020">
    <property type="term" value="C:membrane"/>
    <property type="evidence" value="ECO:0007669"/>
    <property type="project" value="UniProtKB-SubCell"/>
</dbReference>
<dbReference type="Pfam" id="PF00892">
    <property type="entry name" value="EamA"/>
    <property type="match status" value="2"/>
</dbReference>
<feature type="transmembrane region" description="Helical" evidence="6">
    <location>
        <begin position="43"/>
        <end position="64"/>
    </location>
</feature>
<feature type="transmembrane region" description="Helical" evidence="6">
    <location>
        <begin position="477"/>
        <end position="497"/>
    </location>
</feature>
<dbReference type="InterPro" id="IPR037185">
    <property type="entry name" value="EmrE-like"/>
</dbReference>
<dbReference type="PANTHER" id="PTHR31218">
    <property type="entry name" value="WAT1-RELATED PROTEIN"/>
    <property type="match status" value="1"/>
</dbReference>
<comment type="similarity">
    <text evidence="2">Belongs to the drug/metabolite transporter (DMT) superfamily. Plant drug/metabolite exporter (P-DME) (TC 2.A.7.4) family.</text>
</comment>
<organism evidence="8">
    <name type="scientific">Sesamum radiatum</name>
    <name type="common">Black benniseed</name>
    <dbReference type="NCBI Taxonomy" id="300843"/>
    <lineage>
        <taxon>Eukaryota</taxon>
        <taxon>Viridiplantae</taxon>
        <taxon>Streptophyta</taxon>
        <taxon>Embryophyta</taxon>
        <taxon>Tracheophyta</taxon>
        <taxon>Spermatophyta</taxon>
        <taxon>Magnoliopsida</taxon>
        <taxon>eudicotyledons</taxon>
        <taxon>Gunneridae</taxon>
        <taxon>Pentapetalae</taxon>
        <taxon>asterids</taxon>
        <taxon>lamiids</taxon>
        <taxon>Lamiales</taxon>
        <taxon>Pedaliaceae</taxon>
        <taxon>Sesamum</taxon>
    </lineage>
</organism>
<keyword evidence="4 6" id="KW-1133">Transmembrane helix</keyword>
<comment type="subcellular location">
    <subcellularLocation>
        <location evidence="1">Membrane</location>
        <topology evidence="1">Multi-pass membrane protein</topology>
    </subcellularLocation>
</comment>
<dbReference type="EMBL" id="JACGWJ010000023">
    <property type="protein sequence ID" value="KAL0326057.1"/>
    <property type="molecule type" value="Genomic_DNA"/>
</dbReference>
<feature type="transmembrane region" description="Helical" evidence="6">
    <location>
        <begin position="112"/>
        <end position="132"/>
    </location>
</feature>
<feature type="domain" description="EamA" evidence="7">
    <location>
        <begin position="447"/>
        <end position="585"/>
    </location>
</feature>
<feature type="transmembrane region" description="Helical" evidence="6">
    <location>
        <begin position="445"/>
        <end position="465"/>
    </location>
</feature>
<keyword evidence="5 6" id="KW-0472">Membrane</keyword>
<evidence type="ECO:0000256" key="4">
    <source>
        <dbReference type="ARBA" id="ARBA00022989"/>
    </source>
</evidence>
<protein>
    <submittedName>
        <fullName evidence="8">WAT1-related protein</fullName>
    </submittedName>
</protein>
<feature type="transmembrane region" description="Helical" evidence="6">
    <location>
        <begin position="192"/>
        <end position="212"/>
    </location>
</feature>
<feature type="transmembrane region" description="Helical" evidence="6">
    <location>
        <begin position="76"/>
        <end position="100"/>
    </location>
</feature>
<dbReference type="GO" id="GO:0022857">
    <property type="term" value="F:transmembrane transporter activity"/>
    <property type="evidence" value="ECO:0007669"/>
    <property type="project" value="InterPro"/>
</dbReference>
<dbReference type="InterPro" id="IPR000620">
    <property type="entry name" value="EamA_dom"/>
</dbReference>
<feature type="transmembrane region" description="Helical" evidence="6">
    <location>
        <begin position="398"/>
        <end position="418"/>
    </location>
</feature>
<evidence type="ECO:0000313" key="8">
    <source>
        <dbReference type="EMBL" id="KAL0326057.1"/>
    </source>
</evidence>
<evidence type="ECO:0000256" key="1">
    <source>
        <dbReference type="ARBA" id="ARBA00004141"/>
    </source>
</evidence>
<sequence length="628" mass="69227">MNVGMEKQKPYIAVVIMQCSYAGMILLSKAAMSSGLRPSVFVVYRQAFATLALLPFLFFFRRLALSLNLNLAGLDYISATFGTAILSIVPALVFIMAVCMRIEKVAITEWHGMGKVLGTILGLSGAMAFTFYKGPPLFSSSRSDETHHSFHENTRTKQEWIKGSLLAIVAQLFYSMWLTMQAPLLKQYSDKLQLMILQCGFSCLTATIYGAAMERNLTSWKLAWNIQLLSVAYCGVIVTGITYWLQAWVIEKKGPVFSAIFGPLALILAAIFSALFLSETLHWGSYAGMHVLSKAAMSSGMKPSVFVAYRQALATLALLPFAFFFPSKGVPPLTWIGLCKIFIISSFGLALSFNLFLAGLDYISATFGSALFNILPLLVFVMAVCLRIENLAITRWHGLAKVLGAILGLLGAMAFTFYKGPPLFSASKNETHHSLHEKTHTKQEWIKGSFLAIAAQFSYAIWLTLQAPLLKQCPDKLRLTILQCCFSCLTATIYGAAMERNLSSWKLAWNIHLLSVAYCGIIVTGIIYWLQAWVIEKKGPVFTVIFGPLALILAALFSALFLHETLHWGSVLGGGLLVIGLYIFLWGKNQEAQQELDHSAHSEGVIATSISAADEEQGKEIHKEDSIH</sequence>
<evidence type="ECO:0000256" key="5">
    <source>
        <dbReference type="ARBA" id="ARBA00023136"/>
    </source>
</evidence>
<dbReference type="SUPFAM" id="SSF103481">
    <property type="entry name" value="Multidrug resistance efflux transporter EmrE"/>
    <property type="match status" value="3"/>
</dbReference>